<accession>A0ABP9Q6E8</accession>
<dbReference type="SUPFAM" id="SSF55811">
    <property type="entry name" value="Nudix"/>
    <property type="match status" value="1"/>
</dbReference>
<reference evidence="9" key="1">
    <citation type="journal article" date="2019" name="Int. J. Syst. Evol. Microbiol.">
        <title>The Global Catalogue of Microorganisms (GCM) 10K type strain sequencing project: providing services to taxonomists for standard genome sequencing and annotation.</title>
        <authorList>
            <consortium name="The Broad Institute Genomics Platform"/>
            <consortium name="The Broad Institute Genome Sequencing Center for Infectious Disease"/>
            <person name="Wu L."/>
            <person name="Ma J."/>
        </authorList>
    </citation>
    <scope>NUCLEOTIDE SEQUENCE [LARGE SCALE GENOMIC DNA]</scope>
    <source>
        <strain evidence="9">JCM 18459</strain>
    </source>
</reference>
<name>A0ABP9Q6E8_9ACTN</name>
<sequence length="292" mass="31377">MRVPLPPVALPDELVGLAREFDDGAREPAEPRDAATVVLMRPGAEGDGGPDVYYLRRQTSMAFAAGMAVFPGGGVDRRDFDREVAWAGPDAEAWAARLGCDEPELARALVCAAVRETFEESGVLLAGPSADEVVADTTGDAWEADRVALESRELSLTDFLARRGLVLRTDLLGVWDAWLTPVFEPRRYRTWFFVAALPAGQRTRDVSSESSSVAWLSAGAAAEQAESGELAMMPPTVLTSLELAHFGTPEAVMAEAAGRTATMFCPSLEPLDDGFTLSLPDRLRPLVAGRRS</sequence>
<evidence type="ECO:0000313" key="8">
    <source>
        <dbReference type="EMBL" id="GAA5155482.1"/>
    </source>
</evidence>
<evidence type="ECO:0000256" key="1">
    <source>
        <dbReference type="ARBA" id="ARBA00001936"/>
    </source>
</evidence>
<evidence type="ECO:0000256" key="2">
    <source>
        <dbReference type="ARBA" id="ARBA00001946"/>
    </source>
</evidence>
<dbReference type="PANTHER" id="PTHR12318">
    <property type="entry name" value="TESTOSTERONE-REGULATED PROTEIN RP2"/>
    <property type="match status" value="1"/>
</dbReference>
<dbReference type="CDD" id="cd18870">
    <property type="entry name" value="NUDIX_AcylCoAdiphos_Nudt19"/>
    <property type="match status" value="1"/>
</dbReference>
<protein>
    <recommendedName>
        <fullName evidence="7">Nudix hydrolase domain-containing protein</fullName>
    </recommendedName>
</protein>
<organism evidence="8 9">
    <name type="scientific">Nocardioides marinquilinus</name>
    <dbReference type="NCBI Taxonomy" id="1210400"/>
    <lineage>
        <taxon>Bacteria</taxon>
        <taxon>Bacillati</taxon>
        <taxon>Actinomycetota</taxon>
        <taxon>Actinomycetes</taxon>
        <taxon>Propionibacteriales</taxon>
        <taxon>Nocardioidaceae</taxon>
        <taxon>Nocardioides</taxon>
    </lineage>
</organism>
<evidence type="ECO:0000256" key="4">
    <source>
        <dbReference type="ARBA" id="ARBA00022801"/>
    </source>
</evidence>
<dbReference type="InterPro" id="IPR000086">
    <property type="entry name" value="NUDIX_hydrolase_dom"/>
</dbReference>
<dbReference type="InterPro" id="IPR039121">
    <property type="entry name" value="NUDT19"/>
</dbReference>
<comment type="caution">
    <text evidence="8">The sequence shown here is derived from an EMBL/GenBank/DDBJ whole genome shotgun (WGS) entry which is preliminary data.</text>
</comment>
<evidence type="ECO:0000256" key="6">
    <source>
        <dbReference type="ARBA" id="ARBA00023211"/>
    </source>
</evidence>
<evidence type="ECO:0000256" key="3">
    <source>
        <dbReference type="ARBA" id="ARBA00022723"/>
    </source>
</evidence>
<evidence type="ECO:0000259" key="7">
    <source>
        <dbReference type="PROSITE" id="PS51462"/>
    </source>
</evidence>
<dbReference type="EMBL" id="BAABKG010000006">
    <property type="protein sequence ID" value="GAA5155482.1"/>
    <property type="molecule type" value="Genomic_DNA"/>
</dbReference>
<dbReference type="Proteomes" id="UP001500221">
    <property type="component" value="Unassembled WGS sequence"/>
</dbReference>
<feature type="domain" description="Nudix hydrolase" evidence="7">
    <location>
        <begin position="30"/>
        <end position="238"/>
    </location>
</feature>
<dbReference type="InterPro" id="IPR015797">
    <property type="entry name" value="NUDIX_hydrolase-like_dom_sf"/>
</dbReference>
<dbReference type="RefSeq" id="WP_345463247.1">
    <property type="nucleotide sequence ID" value="NZ_BAABKG010000006.1"/>
</dbReference>
<gene>
    <name evidence="8" type="ORF">GCM10023340_40870</name>
</gene>
<evidence type="ECO:0000256" key="5">
    <source>
        <dbReference type="ARBA" id="ARBA00022842"/>
    </source>
</evidence>
<evidence type="ECO:0000313" key="9">
    <source>
        <dbReference type="Proteomes" id="UP001500221"/>
    </source>
</evidence>
<dbReference type="Gene3D" id="3.90.79.10">
    <property type="entry name" value="Nucleoside Triphosphate Pyrophosphohydrolase"/>
    <property type="match status" value="1"/>
</dbReference>
<keyword evidence="3" id="KW-0479">Metal-binding</keyword>
<keyword evidence="4" id="KW-0378">Hydrolase</keyword>
<proteinExistence type="predicted"/>
<dbReference type="PROSITE" id="PS51462">
    <property type="entry name" value="NUDIX"/>
    <property type="match status" value="1"/>
</dbReference>
<keyword evidence="5" id="KW-0460">Magnesium</keyword>
<comment type="cofactor">
    <cofactor evidence="1">
        <name>Mn(2+)</name>
        <dbReference type="ChEBI" id="CHEBI:29035"/>
    </cofactor>
</comment>
<comment type="cofactor">
    <cofactor evidence="2">
        <name>Mg(2+)</name>
        <dbReference type="ChEBI" id="CHEBI:18420"/>
    </cofactor>
</comment>
<keyword evidence="9" id="KW-1185">Reference proteome</keyword>
<keyword evidence="6" id="KW-0464">Manganese</keyword>
<dbReference type="PANTHER" id="PTHR12318:SF0">
    <property type="entry name" value="ACYL-COENZYME A DIPHOSPHATASE NUDT19"/>
    <property type="match status" value="1"/>
</dbReference>